<organism evidence="1 2">
    <name type="scientific">Ancylostoma ceylanicum</name>
    <dbReference type="NCBI Taxonomy" id="53326"/>
    <lineage>
        <taxon>Eukaryota</taxon>
        <taxon>Metazoa</taxon>
        <taxon>Ecdysozoa</taxon>
        <taxon>Nematoda</taxon>
        <taxon>Chromadorea</taxon>
        <taxon>Rhabditida</taxon>
        <taxon>Rhabditina</taxon>
        <taxon>Rhabditomorpha</taxon>
        <taxon>Strongyloidea</taxon>
        <taxon>Ancylostomatidae</taxon>
        <taxon>Ancylostomatinae</taxon>
        <taxon>Ancylostoma</taxon>
    </lineage>
</organism>
<comment type="caution">
    <text evidence="1">The sequence shown here is derived from an EMBL/GenBank/DDBJ whole genome shotgun (WGS) entry which is preliminary data.</text>
</comment>
<dbReference type="AlphaFoldDB" id="A0A016TRS3"/>
<dbReference type="Proteomes" id="UP000024635">
    <property type="component" value="Unassembled WGS sequence"/>
</dbReference>
<sequence>MNDLASELGRRKRAGWGADESIEGVMKKTKNTRLRAQLFKTTVFPALTYASEIWALHKQDENTVSVVERSIESVMLGVNILT</sequence>
<proteinExistence type="predicted"/>
<name>A0A016TRS3_9BILA</name>
<dbReference type="EMBL" id="JARK01001420">
    <property type="protein sequence ID" value="EYC05088.1"/>
    <property type="molecule type" value="Genomic_DNA"/>
</dbReference>
<keyword evidence="2" id="KW-1185">Reference proteome</keyword>
<evidence type="ECO:0000313" key="1">
    <source>
        <dbReference type="EMBL" id="EYC05088.1"/>
    </source>
</evidence>
<evidence type="ECO:0000313" key="2">
    <source>
        <dbReference type="Proteomes" id="UP000024635"/>
    </source>
</evidence>
<gene>
    <name evidence="1" type="primary">Acey_s0084.g1772</name>
    <name evidence="1" type="ORF">Y032_0084g1772</name>
</gene>
<reference evidence="2" key="1">
    <citation type="journal article" date="2015" name="Nat. Genet.">
        <title>The genome and transcriptome of the zoonotic hookworm Ancylostoma ceylanicum identify infection-specific gene families.</title>
        <authorList>
            <person name="Schwarz E.M."/>
            <person name="Hu Y."/>
            <person name="Antoshechkin I."/>
            <person name="Miller M.M."/>
            <person name="Sternberg P.W."/>
            <person name="Aroian R.V."/>
        </authorList>
    </citation>
    <scope>NUCLEOTIDE SEQUENCE</scope>
    <source>
        <strain evidence="2">HY135</strain>
    </source>
</reference>
<protein>
    <submittedName>
        <fullName evidence="1">Uncharacterized protein</fullName>
    </submittedName>
</protein>
<accession>A0A016TRS3</accession>